<evidence type="ECO:0000256" key="1">
    <source>
        <dbReference type="SAM" id="Phobius"/>
    </source>
</evidence>
<evidence type="ECO:0000313" key="2">
    <source>
        <dbReference type="EMBL" id="CAG9799502.1"/>
    </source>
</evidence>
<keyword evidence="3" id="KW-1185">Reference proteome</keyword>
<keyword evidence="1" id="KW-1133">Transmembrane helix</keyword>
<keyword evidence="1" id="KW-0472">Membrane</keyword>
<feature type="transmembrane region" description="Helical" evidence="1">
    <location>
        <begin position="23"/>
        <end position="42"/>
    </location>
</feature>
<keyword evidence="1" id="KW-0812">Transmembrane</keyword>
<gene>
    <name evidence="2" type="ORF">CHIRRI_LOCUS2468</name>
</gene>
<evidence type="ECO:0000313" key="3">
    <source>
        <dbReference type="Proteomes" id="UP001153620"/>
    </source>
</evidence>
<organism evidence="2 3">
    <name type="scientific">Chironomus riparius</name>
    <dbReference type="NCBI Taxonomy" id="315576"/>
    <lineage>
        <taxon>Eukaryota</taxon>
        <taxon>Metazoa</taxon>
        <taxon>Ecdysozoa</taxon>
        <taxon>Arthropoda</taxon>
        <taxon>Hexapoda</taxon>
        <taxon>Insecta</taxon>
        <taxon>Pterygota</taxon>
        <taxon>Neoptera</taxon>
        <taxon>Endopterygota</taxon>
        <taxon>Diptera</taxon>
        <taxon>Nematocera</taxon>
        <taxon>Chironomoidea</taxon>
        <taxon>Chironomidae</taxon>
        <taxon>Chironominae</taxon>
        <taxon>Chironomus</taxon>
    </lineage>
</organism>
<protein>
    <submittedName>
        <fullName evidence="2">Uncharacterized protein</fullName>
    </submittedName>
</protein>
<dbReference type="Proteomes" id="UP001153620">
    <property type="component" value="Chromosome 1"/>
</dbReference>
<reference evidence="2" key="1">
    <citation type="submission" date="2022-01" db="EMBL/GenBank/DDBJ databases">
        <authorList>
            <person name="King R."/>
        </authorList>
    </citation>
    <scope>NUCLEOTIDE SEQUENCE</scope>
</reference>
<proteinExistence type="predicted"/>
<reference evidence="2" key="2">
    <citation type="submission" date="2022-10" db="EMBL/GenBank/DDBJ databases">
        <authorList>
            <consortium name="ENA_rothamsted_submissions"/>
            <consortium name="culmorum"/>
            <person name="King R."/>
        </authorList>
    </citation>
    <scope>NUCLEOTIDE SEQUENCE</scope>
</reference>
<accession>A0A9N9RJV3</accession>
<sequence length="48" mass="5996">MFNVRYEEGREEILTGTQFIRSYIRFLYLNFMEIYLAIWTSVDFDYIK</sequence>
<name>A0A9N9RJV3_9DIPT</name>
<dbReference type="AlphaFoldDB" id="A0A9N9RJV3"/>
<dbReference type="EMBL" id="OU895877">
    <property type="protein sequence ID" value="CAG9799502.1"/>
    <property type="molecule type" value="Genomic_DNA"/>
</dbReference>